<dbReference type="RefSeq" id="WP_116270737.1">
    <property type="nucleotide sequence ID" value="NZ_BGZJ01000002.1"/>
</dbReference>
<feature type="transmembrane region" description="Helical" evidence="1">
    <location>
        <begin position="142"/>
        <end position="164"/>
    </location>
</feature>
<feature type="transmembrane region" description="Helical" evidence="1">
    <location>
        <begin position="44"/>
        <end position="65"/>
    </location>
</feature>
<sequence>MSEIVVAVMACFMVLGAADKALFSGRLGYGEEFEKGLGAMGPLSMSMVGIMCAAPSIGAFLGPALTPFFTAIGSDPSVAACMVLGVDSGGLPLALAFAKTHEAAMLSGLGLGGSFGCIMTFALPISLSICSEESRPDVARGLVAGIIAAPFSLFTVAAVMGYGFGDVLRLGLPAFAVAAILALLLTFCRDAAVRGCLLVGRLMMAAFVVLLASAAIEHWFSVTLIPGMAPIGRQLEIVGEIGVMLSGAFPMVKFAERHFGGAIRGLARLLRIDSTASLGMIVSIANPLPMYVTLNRMTPEGRVVCSAFSGPVLCLLGDHLGFITAAYPAGTIPMLAGKILSAVLALMIALLLVRAGRGKQAAAKMA</sequence>
<gene>
    <name evidence="2" type="ORF">MESMUL_18350</name>
</gene>
<keyword evidence="1" id="KW-0812">Transmembrane</keyword>
<keyword evidence="1" id="KW-1133">Transmembrane helix</keyword>
<dbReference type="PANTHER" id="PTHR40089">
    <property type="entry name" value="ETHANOLAMINE UTILIZATION PROTEIN EUTH"/>
    <property type="match status" value="1"/>
</dbReference>
<evidence type="ECO:0000313" key="3">
    <source>
        <dbReference type="Proteomes" id="UP000266091"/>
    </source>
</evidence>
<dbReference type="OrthoDB" id="9778282at2"/>
<feature type="transmembrane region" description="Helical" evidence="1">
    <location>
        <begin position="104"/>
        <end position="130"/>
    </location>
</feature>
<keyword evidence="3" id="KW-1185">Reference proteome</keyword>
<evidence type="ECO:0000256" key="1">
    <source>
        <dbReference type="SAM" id="Phobius"/>
    </source>
</evidence>
<dbReference type="Pfam" id="PF04346">
    <property type="entry name" value="EutH"/>
    <property type="match status" value="1"/>
</dbReference>
<proteinExistence type="predicted"/>
<protein>
    <submittedName>
        <fullName evidence="2">Ethanolamine utilization protein EutH</fullName>
    </submittedName>
</protein>
<evidence type="ECO:0000313" key="2">
    <source>
        <dbReference type="EMBL" id="GBO94481.1"/>
    </source>
</evidence>
<reference evidence="2 3" key="1">
    <citation type="journal article" date="2018" name="Int. J. Syst. Evol. Microbiol.">
        <title>Mesosutterella multiformis gen. nov., sp. nov., a member of the family Sutterellaceae and Sutterella megalosphaeroides sp. nov., isolated from human faeces.</title>
        <authorList>
            <person name="Sakamoto M."/>
            <person name="Ikeyama N."/>
            <person name="Kunihiro T."/>
            <person name="Iino T."/>
            <person name="Yuki M."/>
            <person name="Ohkuma M."/>
        </authorList>
    </citation>
    <scope>NUCLEOTIDE SEQUENCE [LARGE SCALE GENOMIC DNA]</scope>
    <source>
        <strain evidence="2 3">4NBBH2</strain>
    </source>
</reference>
<feature type="transmembrane region" description="Helical" evidence="1">
    <location>
        <begin position="170"/>
        <end position="188"/>
    </location>
</feature>
<dbReference type="EMBL" id="BGZJ01000002">
    <property type="protein sequence ID" value="GBO94481.1"/>
    <property type="molecule type" value="Genomic_DNA"/>
</dbReference>
<dbReference type="AlphaFoldDB" id="A0A388SGE4"/>
<accession>A0A388SGE4</accession>
<feature type="transmembrane region" description="Helical" evidence="1">
    <location>
        <begin position="195"/>
        <end position="216"/>
    </location>
</feature>
<dbReference type="PANTHER" id="PTHR40089:SF1">
    <property type="entry name" value="ETHANOLAMINE PERMEASE EUTH-RELATED"/>
    <property type="match status" value="1"/>
</dbReference>
<dbReference type="GO" id="GO:0005886">
    <property type="term" value="C:plasma membrane"/>
    <property type="evidence" value="ECO:0007669"/>
    <property type="project" value="TreeGrafter"/>
</dbReference>
<feature type="transmembrane region" description="Helical" evidence="1">
    <location>
        <begin position="335"/>
        <end position="355"/>
    </location>
</feature>
<organism evidence="2 3">
    <name type="scientific">Mesosutterella multiformis</name>
    <dbReference type="NCBI Taxonomy" id="2259133"/>
    <lineage>
        <taxon>Bacteria</taxon>
        <taxon>Pseudomonadati</taxon>
        <taxon>Pseudomonadota</taxon>
        <taxon>Betaproteobacteria</taxon>
        <taxon>Burkholderiales</taxon>
        <taxon>Sutterellaceae</taxon>
        <taxon>Mesosutterella</taxon>
    </lineage>
</organism>
<feature type="transmembrane region" description="Helical" evidence="1">
    <location>
        <begin position="77"/>
        <end position="98"/>
    </location>
</feature>
<comment type="caution">
    <text evidence="2">The sequence shown here is derived from an EMBL/GenBank/DDBJ whole genome shotgun (WGS) entry which is preliminary data.</text>
</comment>
<dbReference type="GO" id="GO:0034228">
    <property type="term" value="F:ethanolamine transmembrane transporter activity"/>
    <property type="evidence" value="ECO:0007669"/>
    <property type="project" value="InterPro"/>
</dbReference>
<name>A0A388SGE4_9BURK</name>
<dbReference type="Proteomes" id="UP000266091">
    <property type="component" value="Unassembled WGS sequence"/>
</dbReference>
<keyword evidence="1" id="KW-0472">Membrane</keyword>
<dbReference type="InterPro" id="IPR007441">
    <property type="entry name" value="EutH"/>
</dbReference>